<feature type="compositionally biased region" description="Low complexity" evidence="1">
    <location>
        <begin position="494"/>
        <end position="510"/>
    </location>
</feature>
<feature type="region of interest" description="Disordered" evidence="1">
    <location>
        <begin position="134"/>
        <end position="155"/>
    </location>
</feature>
<dbReference type="SUPFAM" id="SSF52833">
    <property type="entry name" value="Thioredoxin-like"/>
    <property type="match status" value="1"/>
</dbReference>
<dbReference type="Gene3D" id="3.40.30.10">
    <property type="entry name" value="Glutaredoxin"/>
    <property type="match status" value="1"/>
</dbReference>
<protein>
    <submittedName>
        <fullName evidence="2">CYFA0S18e01398g1_1</fullName>
    </submittedName>
</protein>
<feature type="region of interest" description="Disordered" evidence="1">
    <location>
        <begin position="239"/>
        <end position="747"/>
    </location>
</feature>
<reference evidence="2" key="1">
    <citation type="journal article" date="2014" name="Genome Announc.">
        <title>Genome sequence of the yeast Cyberlindnera fabianii (Hansenula fabianii).</title>
        <authorList>
            <person name="Freel K.C."/>
            <person name="Sarilar V."/>
            <person name="Neuveglise C."/>
            <person name="Devillers H."/>
            <person name="Friedrich A."/>
            <person name="Schacherer J."/>
        </authorList>
    </citation>
    <scope>NUCLEOTIDE SEQUENCE</scope>
    <source>
        <strain evidence="2">YJS4271</strain>
    </source>
</reference>
<dbReference type="OrthoDB" id="9932926at2759"/>
<accession>A0A061BC04</accession>
<name>A0A061BC04_CYBFA</name>
<feature type="compositionally biased region" description="Acidic residues" evidence="1">
    <location>
        <begin position="703"/>
        <end position="718"/>
    </location>
</feature>
<evidence type="ECO:0000256" key="1">
    <source>
        <dbReference type="SAM" id="MobiDB-lite"/>
    </source>
</evidence>
<feature type="compositionally biased region" description="Basic and acidic residues" evidence="1">
    <location>
        <begin position="359"/>
        <end position="441"/>
    </location>
</feature>
<feature type="compositionally biased region" description="Basic and acidic residues" evidence="1">
    <location>
        <begin position="735"/>
        <end position="747"/>
    </location>
</feature>
<feature type="compositionally biased region" description="Low complexity" evidence="1">
    <location>
        <begin position="241"/>
        <end position="253"/>
    </location>
</feature>
<dbReference type="VEuPathDB" id="FungiDB:BON22_1120"/>
<feature type="compositionally biased region" description="Acidic residues" evidence="1">
    <location>
        <begin position="563"/>
        <end position="588"/>
    </location>
</feature>
<feature type="compositionally biased region" description="Polar residues" evidence="1">
    <location>
        <begin position="27"/>
        <end position="36"/>
    </location>
</feature>
<feature type="region of interest" description="Disordered" evidence="1">
    <location>
        <begin position="179"/>
        <end position="209"/>
    </location>
</feature>
<dbReference type="EMBL" id="LK052903">
    <property type="protein sequence ID" value="CDR45417.1"/>
    <property type="molecule type" value="Genomic_DNA"/>
</dbReference>
<sequence>MEHNESTPSLVGANVRNVTDHDEYDKTTSPPQTNQRVPLGHHEDEHVKDYTTVNELANEGALISEEQGYDELLDATGNVKPNVTKTTAVLTGVQDKDLSKDTKTKIIESTLPQPVEIDDSHKEFVVVDIPHHPSVDVEDAGTPADDASTATGTPSIYELKNDESSMSLEELIDSQMASMSSLTTDLQKKISDKKKTRAPSRSRSRLRNVVETAVPDSVIENDSLQQVPAGAREGMASPLIQSRSQSAARSTTSGTSNSHSEKPHLARGDSYSGIQTYEQRPGRRPERHGDALLSNLSSREYLRSVSRSRSRVSKEAPISNMELVDEGALVTDDLGHDPQMMDRIDFTSETLQEEDEDPAEVKHTSKESPKSTDVKSTDSKSDKVDSDNDLDALTKKLESELKDLSLNKSNDDKSVDVAADKTDKTAEVPVETKSKPDKSTSTDDSDPVVTKDVLVSSNTETEEAEPEKVTSDKELSSKEGENPTDDTSKASIKTALDTAAASAATGSTLLADDEIDIADAEEKDDDSKVDTETVTDLEGETKKEQTESTTTEKDTEPDITQANDDDVETKEDDEEDEEIPADDDDETTEGVIEPTPTTSESTTSAPKEVNDADGGTDVLSNVDEKLKSEVDATQDDEPIEDDTKETSSEISKIEKELDTDPTVEAKKDDVTDSKATSTEISDVEKKNDAPVLDTEDSTKVEATSEDESVDVPVEVDNDVEPKAVTESELPVTDEEQGKTTDKSIKQSDDAVNELTKATGKVSIGSTADETERLINQLESEIGDLSESTKDADITVDETEVSEPTNTEKADITVDETENDVTDKELAPEAKSEEESKSKSIPIDTTETVSKDVKVDVDTKDDTSSSAPVNQESDDDMHEPTKEEIIEMLKDEPVYLYTSLAGGGFFMPQRTNKLATILTANRIPFTYRDLGTDEEARNVWRRYGKGRSPPGIVRGKDDIIGNWEEIEEANEDYRVRELIYETL</sequence>
<feature type="compositionally biased region" description="Basic and acidic residues" evidence="1">
    <location>
        <begin position="333"/>
        <end position="346"/>
    </location>
</feature>
<feature type="compositionally biased region" description="Low complexity" evidence="1">
    <location>
        <begin position="296"/>
        <end position="305"/>
    </location>
</feature>
<feature type="compositionally biased region" description="Low complexity" evidence="1">
    <location>
        <begin position="593"/>
        <end position="604"/>
    </location>
</feature>
<feature type="compositionally biased region" description="Low complexity" evidence="1">
    <location>
        <begin position="838"/>
        <end position="847"/>
    </location>
</feature>
<feature type="compositionally biased region" description="Acidic residues" evidence="1">
    <location>
        <begin position="511"/>
        <end position="524"/>
    </location>
</feature>
<feature type="region of interest" description="Disordered" evidence="1">
    <location>
        <begin position="779"/>
        <end position="878"/>
    </location>
</feature>
<feature type="compositionally biased region" description="Basic residues" evidence="1">
    <location>
        <begin position="191"/>
        <end position="206"/>
    </location>
</feature>
<feature type="compositionally biased region" description="Basic and acidic residues" evidence="1">
    <location>
        <begin position="280"/>
        <end position="290"/>
    </location>
</feature>
<organism evidence="2">
    <name type="scientific">Cyberlindnera fabianii</name>
    <name type="common">Yeast</name>
    <name type="synonym">Hansenula fabianii</name>
    <dbReference type="NCBI Taxonomy" id="36022"/>
    <lineage>
        <taxon>Eukaryota</taxon>
        <taxon>Fungi</taxon>
        <taxon>Dikarya</taxon>
        <taxon>Ascomycota</taxon>
        <taxon>Saccharomycotina</taxon>
        <taxon>Saccharomycetes</taxon>
        <taxon>Phaffomycetales</taxon>
        <taxon>Phaffomycetaceae</taxon>
        <taxon>Cyberlindnera</taxon>
    </lineage>
</organism>
<proteinExistence type="predicted"/>
<dbReference type="AlphaFoldDB" id="A0A061BC04"/>
<feature type="compositionally biased region" description="Basic and acidic residues" evidence="1">
    <location>
        <begin position="539"/>
        <end position="556"/>
    </location>
</feature>
<feature type="compositionally biased region" description="Basic and acidic residues" evidence="1">
    <location>
        <begin position="820"/>
        <end position="837"/>
    </location>
</feature>
<feature type="compositionally biased region" description="Basic and acidic residues" evidence="1">
    <location>
        <begin position="848"/>
        <end position="862"/>
    </location>
</feature>
<feature type="compositionally biased region" description="Basic and acidic residues" evidence="1">
    <location>
        <begin position="644"/>
        <end position="672"/>
    </location>
</feature>
<dbReference type="PROSITE" id="PS51354">
    <property type="entry name" value="GLUTAREDOXIN_2"/>
    <property type="match status" value="1"/>
</dbReference>
<feature type="region of interest" description="Disordered" evidence="1">
    <location>
        <begin position="1"/>
        <end position="46"/>
    </location>
</feature>
<dbReference type="InterPro" id="IPR036249">
    <property type="entry name" value="Thioredoxin-like_sf"/>
</dbReference>
<feature type="compositionally biased region" description="Acidic residues" evidence="1">
    <location>
        <begin position="632"/>
        <end position="643"/>
    </location>
</feature>
<evidence type="ECO:0000313" key="2">
    <source>
        <dbReference type="EMBL" id="CDR45417.1"/>
    </source>
</evidence>
<feature type="compositionally biased region" description="Basic and acidic residues" evidence="1">
    <location>
        <begin position="466"/>
        <end position="481"/>
    </location>
</feature>
<gene>
    <name evidence="2" type="ORF">CYFA0S_18e01398g</name>
</gene>